<feature type="compositionally biased region" description="Acidic residues" evidence="6">
    <location>
        <begin position="430"/>
        <end position="441"/>
    </location>
</feature>
<comment type="caution">
    <text evidence="8">The sequence shown here is derived from an EMBL/GenBank/DDBJ whole genome shotgun (WGS) entry which is preliminary data.</text>
</comment>
<feature type="transmembrane region" description="Helical" evidence="7">
    <location>
        <begin position="618"/>
        <end position="641"/>
    </location>
</feature>
<keyword evidence="3" id="KW-0677">Repeat</keyword>
<dbReference type="SUPFAM" id="SSF81340">
    <property type="entry name" value="Clc chloride channel"/>
    <property type="match status" value="1"/>
</dbReference>
<dbReference type="EMBL" id="CAXAMN010004670">
    <property type="protein sequence ID" value="CAK9010611.1"/>
    <property type="molecule type" value="Genomic_DNA"/>
</dbReference>
<feature type="transmembrane region" description="Helical" evidence="7">
    <location>
        <begin position="829"/>
        <end position="846"/>
    </location>
</feature>
<evidence type="ECO:0000256" key="2">
    <source>
        <dbReference type="ARBA" id="ARBA00022692"/>
    </source>
</evidence>
<feature type="transmembrane region" description="Helical" evidence="7">
    <location>
        <begin position="653"/>
        <end position="671"/>
    </location>
</feature>
<evidence type="ECO:0000256" key="6">
    <source>
        <dbReference type="SAM" id="MobiDB-lite"/>
    </source>
</evidence>
<comment type="subcellular location">
    <subcellularLocation>
        <location evidence="1">Membrane</location>
        <topology evidence="1">Multi-pass membrane protein</topology>
    </subcellularLocation>
</comment>
<accession>A0ABP0J8G8</accession>
<evidence type="ECO:0000256" key="5">
    <source>
        <dbReference type="ARBA" id="ARBA00023136"/>
    </source>
</evidence>
<dbReference type="Pfam" id="PF00654">
    <property type="entry name" value="Voltage_CLC"/>
    <property type="match status" value="1"/>
</dbReference>
<dbReference type="PANTHER" id="PTHR45720">
    <property type="entry name" value="CHLORIDE CHANNEL PROTEIN 2"/>
    <property type="match status" value="1"/>
</dbReference>
<feature type="transmembrane region" description="Helical" evidence="7">
    <location>
        <begin position="898"/>
        <end position="920"/>
    </location>
</feature>
<keyword evidence="9" id="KW-1185">Reference proteome</keyword>
<feature type="transmembrane region" description="Helical" evidence="7">
    <location>
        <begin position="858"/>
        <end position="878"/>
    </location>
</feature>
<evidence type="ECO:0000256" key="1">
    <source>
        <dbReference type="ARBA" id="ARBA00004141"/>
    </source>
</evidence>
<protein>
    <recommendedName>
        <fullName evidence="10">Chloride channel protein</fullName>
    </recommendedName>
</protein>
<keyword evidence="2 7" id="KW-0812">Transmembrane</keyword>
<reference evidence="8 9" key="1">
    <citation type="submission" date="2024-02" db="EMBL/GenBank/DDBJ databases">
        <authorList>
            <person name="Chen Y."/>
            <person name="Shah S."/>
            <person name="Dougan E. K."/>
            <person name="Thang M."/>
            <person name="Chan C."/>
        </authorList>
    </citation>
    <scope>NUCLEOTIDE SEQUENCE [LARGE SCALE GENOMIC DNA]</scope>
</reference>
<dbReference type="Gene3D" id="1.10.3080.10">
    <property type="entry name" value="Clc chloride channel"/>
    <property type="match status" value="1"/>
</dbReference>
<name>A0ABP0J8G8_9DINO</name>
<dbReference type="PANTHER" id="PTHR45720:SF10">
    <property type="entry name" value="CHLORIDE CHANNEL PROTEIN 2"/>
    <property type="match status" value="1"/>
</dbReference>
<gene>
    <name evidence="8" type="ORF">CCMP2556_LOCUS10147</name>
</gene>
<evidence type="ECO:0000256" key="4">
    <source>
        <dbReference type="ARBA" id="ARBA00022989"/>
    </source>
</evidence>
<dbReference type="PRINTS" id="PR00762">
    <property type="entry name" value="CLCHANNEL"/>
</dbReference>
<organism evidence="8 9">
    <name type="scientific">Durusdinium trenchii</name>
    <dbReference type="NCBI Taxonomy" id="1381693"/>
    <lineage>
        <taxon>Eukaryota</taxon>
        <taxon>Sar</taxon>
        <taxon>Alveolata</taxon>
        <taxon>Dinophyceae</taxon>
        <taxon>Suessiales</taxon>
        <taxon>Symbiodiniaceae</taxon>
        <taxon>Durusdinium</taxon>
    </lineage>
</organism>
<evidence type="ECO:0000256" key="7">
    <source>
        <dbReference type="SAM" id="Phobius"/>
    </source>
</evidence>
<dbReference type="InterPro" id="IPR050970">
    <property type="entry name" value="Cl_channel_volt-gated"/>
</dbReference>
<evidence type="ECO:0008006" key="10">
    <source>
        <dbReference type="Google" id="ProtNLM"/>
    </source>
</evidence>
<evidence type="ECO:0000256" key="3">
    <source>
        <dbReference type="ARBA" id="ARBA00022737"/>
    </source>
</evidence>
<feature type="transmembrane region" description="Helical" evidence="7">
    <location>
        <begin position="702"/>
        <end position="725"/>
    </location>
</feature>
<evidence type="ECO:0000313" key="8">
    <source>
        <dbReference type="EMBL" id="CAK9010611.1"/>
    </source>
</evidence>
<feature type="transmembrane region" description="Helical" evidence="7">
    <location>
        <begin position="784"/>
        <end position="804"/>
    </location>
</feature>
<dbReference type="InterPro" id="IPR001807">
    <property type="entry name" value="ClC"/>
</dbReference>
<proteinExistence type="predicted"/>
<evidence type="ECO:0000313" key="9">
    <source>
        <dbReference type="Proteomes" id="UP001642484"/>
    </source>
</evidence>
<feature type="region of interest" description="Disordered" evidence="6">
    <location>
        <begin position="396"/>
        <end position="444"/>
    </location>
</feature>
<keyword evidence="5 7" id="KW-0472">Membrane</keyword>
<dbReference type="InterPro" id="IPR014743">
    <property type="entry name" value="Cl-channel_core"/>
</dbReference>
<keyword evidence="4 7" id="KW-1133">Transmembrane helix</keyword>
<sequence length="993" mass="108196">MVVLRLDEEEDSSQRASEHSWGRWSAEEWRRWEAAYYTWNPPAGMLDLPMEALSLAPQLNSPPRLRPHLSVLLKTHGGFDKVTPGQHMMIDELEDDSDLEPSDLDDETQEALVVNDSLDLAFHENTYEMDYDITLYAKEKGEMHQPKFLAIADCARSRTLAGERWMQAFLKHQKEHRVAVVTWLAIKETWFLIKISVVSAEVPLLLSWPALAELGMQYDIAKGVANFARLNVQQVCLINSASGHPQVSVIGARPAHMTWPERVDWSLTEVYEPAAQEACMASSREELFFPKKAELTTALVELGVPAELRSLLMEQRQVTPTSSRLKGLSGMKLEELIAKCNELGVPVDYLEWAAQECKENENHIPDLARLAKWAASHLKEGSSRDKFMKTGYRDPEEVAKKAPPVATLPPICPPTEDSYDIQWEGKDEDSASEEDSGNDLADEQKEKIDKLEKTVQDLQEKLNEELAKGYWKELNEEIAAKKVKTEVGSEPKMIYEEQALRVARLKAIGFNVGLACLARIVVRPTMEAEGSGFPEMKAMLFGKVLFNYLTLRVLVSKAVALSLGVGAGLPLGKEGPNVHLAACIARVINPSFFEKRVQSSHGAHGAGGSGVGSAVSKLLLAACAVGVGASFSAPIGGVIFALELMLPQTYDAFAYWGCFTAGVVGAITYAVERTLTTGGESLLPLISSNVLPGEGSDTDYPILRLAIDIALGILCGLGGGIWVRCHAYTAGVLKRWRLRESQPTTAAVGNQEPLLGESVGCLGIRDTLKSEPVRLRLGGRWRDLALVAAVTALNTVLASSLPLLGGKPQPLLISTIFDKTLLFSGHDTWVLPWAGVTGTICLCFLMKWTMTILALSSAIPAGVVAPTMIIGGLLGRVFGHVLLPDWLVEMLLTKEGCAIVGASAFCAAVCRAFAMAITVFEVLALPNSVLPLCSSALAAIFVANKVSLPFFDANLATRNLGGIPAITFTDKAIEPVMKVMRVVDLSECPSLRF</sequence>
<dbReference type="Proteomes" id="UP001642484">
    <property type="component" value="Unassembled WGS sequence"/>
</dbReference>